<keyword evidence="1" id="KW-1133">Transmembrane helix</keyword>
<keyword evidence="1" id="KW-0472">Membrane</keyword>
<feature type="transmembrane region" description="Helical" evidence="1">
    <location>
        <begin position="6"/>
        <end position="27"/>
    </location>
</feature>
<sequence>MNTILNVAQIATGIAAVISIFFTMYVYRSQKLDNQVAIAMNISSWNIEMSQSEQEELANKANPDFFNGNDNVEWHNAPNCHNTTMNNNSFPVYNLIIAFVPNYFDLNDTDSLSQKYQHFYYEVLTPGKTMTDFVNDHSMGNGSLVPELYFTDNNNIQWHRSKNGTLKKTTYIDKAVNLGIILKHS</sequence>
<organism evidence="2 3">
    <name type="scientific">Levilactobacillus namurensis</name>
    <dbReference type="NCBI Taxonomy" id="380393"/>
    <lineage>
        <taxon>Bacteria</taxon>
        <taxon>Bacillati</taxon>
        <taxon>Bacillota</taxon>
        <taxon>Bacilli</taxon>
        <taxon>Lactobacillales</taxon>
        <taxon>Lactobacillaceae</taxon>
        <taxon>Levilactobacillus</taxon>
    </lineage>
</organism>
<dbReference type="AlphaFoldDB" id="A0AAW8W7Q1"/>
<keyword evidence="1" id="KW-0812">Transmembrane</keyword>
<dbReference type="RefSeq" id="WP_267925369.1">
    <property type="nucleotide sequence ID" value="NZ_JAVLAM010000001.1"/>
</dbReference>
<evidence type="ECO:0000256" key="1">
    <source>
        <dbReference type="SAM" id="Phobius"/>
    </source>
</evidence>
<proteinExistence type="predicted"/>
<comment type="caution">
    <text evidence="2">The sequence shown here is derived from an EMBL/GenBank/DDBJ whole genome shotgun (WGS) entry which is preliminary data.</text>
</comment>
<evidence type="ECO:0000313" key="3">
    <source>
        <dbReference type="Proteomes" id="UP001254075"/>
    </source>
</evidence>
<evidence type="ECO:0000313" key="2">
    <source>
        <dbReference type="EMBL" id="MDT7014695.1"/>
    </source>
</evidence>
<reference evidence="2" key="1">
    <citation type="submission" date="2023-08" db="EMBL/GenBank/DDBJ databases">
        <authorList>
            <person name="Page C.A."/>
            <person name="Perez-Diaz I.M."/>
        </authorList>
    </citation>
    <scope>NUCLEOTIDE SEQUENCE</scope>
    <source>
        <strain evidence="2">3.8.38</strain>
    </source>
</reference>
<accession>A0AAW8W7Q1</accession>
<dbReference type="EMBL" id="JAVLAM010000001">
    <property type="protein sequence ID" value="MDT7014695.1"/>
    <property type="molecule type" value="Genomic_DNA"/>
</dbReference>
<dbReference type="Proteomes" id="UP001254075">
    <property type="component" value="Unassembled WGS sequence"/>
</dbReference>
<name>A0AAW8W7Q1_9LACO</name>
<gene>
    <name evidence="2" type="ORF">RI532_09800</name>
</gene>
<protein>
    <submittedName>
        <fullName evidence="2">Uncharacterized protein</fullName>
    </submittedName>
</protein>